<dbReference type="PANTHER" id="PTHR11960:SF8">
    <property type="entry name" value="EUKARYOTIC TRANSLATION INITIATION FACTOR 4E1-RELATED"/>
    <property type="match status" value="1"/>
</dbReference>
<reference evidence="7" key="1">
    <citation type="submission" date="2021-12" db="EMBL/GenBank/DDBJ databases">
        <title>Prjna785345.</title>
        <authorList>
            <person name="Rujirawat T."/>
            <person name="Krajaejun T."/>
        </authorList>
    </citation>
    <scope>NUCLEOTIDE SEQUENCE</scope>
    <source>
        <strain evidence="7">Pi057C3</strain>
    </source>
</reference>
<comment type="similarity">
    <text evidence="1 6">Belongs to the eukaryotic initiation factor 4E family.</text>
</comment>
<protein>
    <recommendedName>
        <fullName evidence="9">Eukaryotic initiation factor 4E</fullName>
    </recommendedName>
</protein>
<evidence type="ECO:0008006" key="9">
    <source>
        <dbReference type="Google" id="ProtNLM"/>
    </source>
</evidence>
<keyword evidence="8" id="KW-1185">Reference proteome</keyword>
<evidence type="ECO:0000313" key="7">
    <source>
        <dbReference type="EMBL" id="KAJ0399092.1"/>
    </source>
</evidence>
<dbReference type="InterPro" id="IPR023398">
    <property type="entry name" value="TIF_eIF4e-like"/>
</dbReference>
<dbReference type="SUPFAM" id="SSF55418">
    <property type="entry name" value="eIF4e-like"/>
    <property type="match status" value="1"/>
</dbReference>
<dbReference type="GO" id="GO:0016281">
    <property type="term" value="C:eukaryotic translation initiation factor 4F complex"/>
    <property type="evidence" value="ECO:0007669"/>
    <property type="project" value="TreeGrafter"/>
</dbReference>
<keyword evidence="4 6" id="KW-0694">RNA-binding</keyword>
<dbReference type="EMBL" id="JAKCXM010000194">
    <property type="protein sequence ID" value="KAJ0399092.1"/>
    <property type="molecule type" value="Genomic_DNA"/>
</dbReference>
<dbReference type="Gene3D" id="3.30.760.10">
    <property type="entry name" value="RNA Cap, Translation Initiation Factor Eif4e"/>
    <property type="match status" value="1"/>
</dbReference>
<dbReference type="GO" id="GO:0006417">
    <property type="term" value="P:regulation of translation"/>
    <property type="evidence" value="ECO:0007669"/>
    <property type="project" value="UniProtKB-KW"/>
</dbReference>
<evidence type="ECO:0000256" key="5">
    <source>
        <dbReference type="ARBA" id="ARBA00022917"/>
    </source>
</evidence>
<dbReference type="AlphaFoldDB" id="A0AAD5Q9S5"/>
<dbReference type="Pfam" id="PF01652">
    <property type="entry name" value="IF4E"/>
    <property type="match status" value="1"/>
</dbReference>
<comment type="caution">
    <text evidence="7">The sequence shown here is derived from an EMBL/GenBank/DDBJ whole genome shotgun (WGS) entry which is preliminary data.</text>
</comment>
<gene>
    <name evidence="7" type="ORF">P43SY_006070</name>
</gene>
<evidence type="ECO:0000256" key="4">
    <source>
        <dbReference type="ARBA" id="ARBA00022884"/>
    </source>
</evidence>
<keyword evidence="2 6" id="KW-0396">Initiation factor</keyword>
<dbReference type="GO" id="GO:0000340">
    <property type="term" value="F:RNA 7-methylguanosine cap binding"/>
    <property type="evidence" value="ECO:0007669"/>
    <property type="project" value="TreeGrafter"/>
</dbReference>
<sequence>MTETAALPPNETKEHKLQSGWSIWEIREKQKNMAWADTLSKLCTFSTVEEFWGYWNNIPKVSQVLFDGFTRKKFADGRTVESFAIFKDGVMPEWEDPANKKGGEWSVRKELNAEALDECWERLVLGSIGEIFDPVNEITGIRIIHKNNKKEKDAGNNYRFEIWLRSTDRGVADEIRGRIIDAINQDRPGAKWVPREFVYKEH</sequence>
<evidence type="ECO:0000256" key="6">
    <source>
        <dbReference type="RuleBase" id="RU004374"/>
    </source>
</evidence>
<name>A0AAD5Q9S5_PYTIN</name>
<dbReference type="InterPro" id="IPR001040">
    <property type="entry name" value="TIF_eIF_4E"/>
</dbReference>
<evidence type="ECO:0000256" key="1">
    <source>
        <dbReference type="ARBA" id="ARBA00009860"/>
    </source>
</evidence>
<evidence type="ECO:0000256" key="2">
    <source>
        <dbReference type="ARBA" id="ARBA00022540"/>
    </source>
</evidence>
<keyword evidence="5 6" id="KW-0648">Protein biosynthesis</keyword>
<proteinExistence type="inferred from homology"/>
<keyword evidence="3" id="KW-0810">Translation regulation</keyword>
<dbReference type="GO" id="GO:0003743">
    <property type="term" value="F:translation initiation factor activity"/>
    <property type="evidence" value="ECO:0007669"/>
    <property type="project" value="UniProtKB-KW"/>
</dbReference>
<evidence type="ECO:0000256" key="3">
    <source>
        <dbReference type="ARBA" id="ARBA00022845"/>
    </source>
</evidence>
<evidence type="ECO:0000313" key="8">
    <source>
        <dbReference type="Proteomes" id="UP001209570"/>
    </source>
</evidence>
<organism evidence="7 8">
    <name type="scientific">Pythium insidiosum</name>
    <name type="common">Pythiosis disease agent</name>
    <dbReference type="NCBI Taxonomy" id="114742"/>
    <lineage>
        <taxon>Eukaryota</taxon>
        <taxon>Sar</taxon>
        <taxon>Stramenopiles</taxon>
        <taxon>Oomycota</taxon>
        <taxon>Peronosporomycetes</taxon>
        <taxon>Pythiales</taxon>
        <taxon>Pythiaceae</taxon>
        <taxon>Pythium</taxon>
    </lineage>
</organism>
<dbReference type="Proteomes" id="UP001209570">
    <property type="component" value="Unassembled WGS sequence"/>
</dbReference>
<dbReference type="PANTHER" id="PTHR11960">
    <property type="entry name" value="EUKARYOTIC TRANSLATION INITIATION FACTOR 4E RELATED"/>
    <property type="match status" value="1"/>
</dbReference>
<accession>A0AAD5Q9S5</accession>